<dbReference type="AlphaFoldDB" id="A0A2H0KJ20"/>
<comment type="caution">
    <text evidence="2">The sequence shown here is derived from an EMBL/GenBank/DDBJ whole genome shotgun (WGS) entry which is preliminary data.</text>
</comment>
<evidence type="ECO:0000313" key="2">
    <source>
        <dbReference type="EMBL" id="PIQ70374.1"/>
    </source>
</evidence>
<dbReference type="EMBL" id="PCVI01000014">
    <property type="protein sequence ID" value="PIQ70374.1"/>
    <property type="molecule type" value="Genomic_DNA"/>
</dbReference>
<dbReference type="SUPFAM" id="SSF51735">
    <property type="entry name" value="NAD(P)-binding Rossmann-fold domains"/>
    <property type="match status" value="1"/>
</dbReference>
<dbReference type="Proteomes" id="UP000231371">
    <property type="component" value="Unassembled WGS sequence"/>
</dbReference>
<accession>A0A2H0KJ20</accession>
<reference evidence="2 3" key="1">
    <citation type="submission" date="2017-09" db="EMBL/GenBank/DDBJ databases">
        <title>Depth-based differentiation of microbial function through sediment-hosted aquifers and enrichment of novel symbionts in the deep terrestrial subsurface.</title>
        <authorList>
            <person name="Probst A.J."/>
            <person name="Ladd B."/>
            <person name="Jarett J.K."/>
            <person name="Geller-Mcgrath D.E."/>
            <person name="Sieber C.M."/>
            <person name="Emerson J.B."/>
            <person name="Anantharaman K."/>
            <person name="Thomas B.C."/>
            <person name="Malmstrom R."/>
            <person name="Stieglmeier M."/>
            <person name="Klingl A."/>
            <person name="Woyke T."/>
            <person name="Ryan C.M."/>
            <person name="Banfield J.F."/>
        </authorList>
    </citation>
    <scope>NUCLEOTIDE SEQUENCE [LARGE SCALE GENOMIC DNA]</scope>
    <source>
        <strain evidence="2">CG11_big_fil_rev_8_21_14_0_20_40_12</strain>
    </source>
</reference>
<organism evidence="2 3">
    <name type="scientific">Candidatus Shapirobacteria bacterium CG11_big_fil_rev_8_21_14_0_20_40_12</name>
    <dbReference type="NCBI Taxonomy" id="1974889"/>
    <lineage>
        <taxon>Bacteria</taxon>
        <taxon>Candidatus Shapironibacteriota</taxon>
    </lineage>
</organism>
<dbReference type="Gene3D" id="3.90.25.10">
    <property type="entry name" value="UDP-galactose 4-epimerase, domain 1"/>
    <property type="match status" value="1"/>
</dbReference>
<sequence>KPPIYAPFRHGEVYQIALSAKKARKNLGWQPKIKLEKGIKNYLKITY</sequence>
<gene>
    <name evidence="2" type="ORF">COV89_00830</name>
</gene>
<name>A0A2H0KJ20_9BACT</name>
<feature type="non-terminal residue" evidence="2">
    <location>
        <position position="1"/>
    </location>
</feature>
<evidence type="ECO:0000259" key="1">
    <source>
        <dbReference type="Pfam" id="PF16363"/>
    </source>
</evidence>
<feature type="domain" description="NAD(P)-binding" evidence="1">
    <location>
        <begin position="6"/>
        <end position="41"/>
    </location>
</feature>
<evidence type="ECO:0000313" key="3">
    <source>
        <dbReference type="Proteomes" id="UP000231371"/>
    </source>
</evidence>
<dbReference type="Pfam" id="PF16363">
    <property type="entry name" value="GDP_Man_Dehyd"/>
    <property type="match status" value="1"/>
</dbReference>
<proteinExistence type="predicted"/>
<dbReference type="InterPro" id="IPR036291">
    <property type="entry name" value="NAD(P)-bd_dom_sf"/>
</dbReference>
<dbReference type="InterPro" id="IPR016040">
    <property type="entry name" value="NAD(P)-bd_dom"/>
</dbReference>
<protein>
    <submittedName>
        <fullName evidence="2">UDP-glucose 4-epimerase</fullName>
    </submittedName>
</protein>